<dbReference type="AlphaFoldDB" id="I0YML3"/>
<protein>
    <submittedName>
        <fullName evidence="4">SPRY-domain-containing protein</fullName>
    </submittedName>
</protein>
<dbReference type="PANTHER" id="PTHR12864">
    <property type="entry name" value="RAN BINDING PROTEIN 9-RELATED"/>
    <property type="match status" value="1"/>
</dbReference>
<dbReference type="InterPro" id="IPR013320">
    <property type="entry name" value="ConA-like_dom_sf"/>
</dbReference>
<dbReference type="InterPro" id="IPR050618">
    <property type="entry name" value="Ubq-SigPath_Reg"/>
</dbReference>
<evidence type="ECO:0000259" key="2">
    <source>
        <dbReference type="PROSITE" id="PS50188"/>
    </source>
</evidence>
<dbReference type="InterPro" id="IPR003877">
    <property type="entry name" value="SPRY_dom"/>
</dbReference>
<dbReference type="InterPro" id="IPR024964">
    <property type="entry name" value="CTLH/CRA"/>
</dbReference>
<feature type="region of interest" description="Disordered" evidence="1">
    <location>
        <begin position="457"/>
        <end position="489"/>
    </location>
</feature>
<dbReference type="SUPFAM" id="SSF49899">
    <property type="entry name" value="Concanavalin A-like lectins/glucanases"/>
    <property type="match status" value="1"/>
</dbReference>
<keyword evidence="5" id="KW-1185">Reference proteome</keyword>
<dbReference type="STRING" id="574566.I0YML3"/>
<dbReference type="InterPro" id="IPR006594">
    <property type="entry name" value="LisH"/>
</dbReference>
<dbReference type="SMART" id="SM00668">
    <property type="entry name" value="CTLH"/>
    <property type="match status" value="1"/>
</dbReference>
<evidence type="ECO:0000313" key="5">
    <source>
        <dbReference type="Proteomes" id="UP000007264"/>
    </source>
</evidence>
<feature type="domain" description="B30.2/SPRY" evidence="2">
    <location>
        <begin position="7"/>
        <end position="195"/>
    </location>
</feature>
<dbReference type="RefSeq" id="XP_005644176.1">
    <property type="nucleotide sequence ID" value="XM_005644119.1"/>
</dbReference>
<dbReference type="Pfam" id="PF00622">
    <property type="entry name" value="SPRY"/>
    <property type="match status" value="1"/>
</dbReference>
<name>I0YML3_COCSC</name>
<dbReference type="SMART" id="SM00757">
    <property type="entry name" value="CRA"/>
    <property type="match status" value="1"/>
</dbReference>
<feature type="region of interest" description="Disordered" evidence="1">
    <location>
        <begin position="1"/>
        <end position="30"/>
    </location>
</feature>
<dbReference type="InterPro" id="IPR013144">
    <property type="entry name" value="CRA_dom"/>
</dbReference>
<feature type="compositionally biased region" description="Pro residues" evidence="1">
    <location>
        <begin position="467"/>
        <end position="478"/>
    </location>
</feature>
<dbReference type="Proteomes" id="UP000007264">
    <property type="component" value="Unassembled WGS sequence"/>
</dbReference>
<sequence length="489" mass="53731">MWRQIAGQPSDALTRPDDDEEEEPLASHFNTNNFGNFLDVEKDKLTVRYTGQGAHNNDVGAIQGNRPVPRKRRVYYYEVTVLDAGEKGLIGVGFADKNFKMGKQPGWEPHSYGYHGDDGKKFHQNGQGEEYGPQFTLGDVIGAGIHIQRQEIFFTKNGKHLGVAFRGLPQLPLYPTAGLHSPGECIAVNFGASPFAFNLEAMLQEEREQEEAASWVLHCACSISIPAGVTHRLVREYLLHYGYADTLRAFDTAAGTTEDAPQLGTSRRSPFRSWSERDAPAVATMAPRQAIRQRMMAGDVEGVNALLMEHFPELVVSKGGKRPDLDVYFYVNCMQFIELIRQGKIEEAVIFAQASLSPMRGLLTHRNRAYDAMLHDVVALLAYEDPLDSPLAGLMHLAQREAAADVVNAAILVCGSSKPEEGKREDKKPAAVERLMQQLVTVQNELLAANGGLGEPFRLSQHLGGPAPGPACKPPAQPHPNGVAPMDRD</sequence>
<evidence type="ECO:0000256" key="1">
    <source>
        <dbReference type="SAM" id="MobiDB-lite"/>
    </source>
</evidence>
<dbReference type="PROSITE" id="PS50188">
    <property type="entry name" value="B302_SPRY"/>
    <property type="match status" value="1"/>
</dbReference>
<gene>
    <name evidence="4" type="ORF">COCSUDRAFT_19458</name>
</gene>
<organism evidence="4 5">
    <name type="scientific">Coccomyxa subellipsoidea (strain C-169)</name>
    <name type="common">Green microalga</name>
    <dbReference type="NCBI Taxonomy" id="574566"/>
    <lineage>
        <taxon>Eukaryota</taxon>
        <taxon>Viridiplantae</taxon>
        <taxon>Chlorophyta</taxon>
        <taxon>core chlorophytes</taxon>
        <taxon>Trebouxiophyceae</taxon>
        <taxon>Trebouxiophyceae incertae sedis</taxon>
        <taxon>Coccomyxaceae</taxon>
        <taxon>Coccomyxa</taxon>
        <taxon>Coccomyxa subellipsoidea</taxon>
    </lineage>
</organism>
<evidence type="ECO:0000259" key="3">
    <source>
        <dbReference type="PROSITE" id="PS50897"/>
    </source>
</evidence>
<dbReference type="eggNOG" id="KOG1477">
    <property type="taxonomic scope" value="Eukaryota"/>
</dbReference>
<dbReference type="Gene3D" id="2.60.120.920">
    <property type="match status" value="1"/>
</dbReference>
<reference evidence="4 5" key="1">
    <citation type="journal article" date="2012" name="Genome Biol.">
        <title>The genome of the polar eukaryotic microalga coccomyxa subellipsoidea reveals traits of cold adaptation.</title>
        <authorList>
            <person name="Blanc G."/>
            <person name="Agarkova I."/>
            <person name="Grimwood J."/>
            <person name="Kuo A."/>
            <person name="Brueggeman A."/>
            <person name="Dunigan D."/>
            <person name="Gurnon J."/>
            <person name="Ladunga I."/>
            <person name="Lindquist E."/>
            <person name="Lucas S."/>
            <person name="Pangilinan J."/>
            <person name="Proschold T."/>
            <person name="Salamov A."/>
            <person name="Schmutz J."/>
            <person name="Weeks D."/>
            <person name="Yamada T."/>
            <person name="Claverie J.M."/>
            <person name="Grigoriev I."/>
            <person name="Van Etten J."/>
            <person name="Lomsadze A."/>
            <person name="Borodovsky M."/>
        </authorList>
    </citation>
    <scope>NUCLEOTIDE SEQUENCE [LARGE SCALE GENOMIC DNA]</scope>
    <source>
        <strain evidence="4 5">C-169</strain>
    </source>
</reference>
<dbReference type="PROSITE" id="PS50896">
    <property type="entry name" value="LISH"/>
    <property type="match status" value="1"/>
</dbReference>
<dbReference type="OrthoDB" id="25503at2759"/>
<proteinExistence type="predicted"/>
<dbReference type="PROSITE" id="PS50897">
    <property type="entry name" value="CTLH"/>
    <property type="match status" value="1"/>
</dbReference>
<dbReference type="KEGG" id="csl:COCSUDRAFT_19458"/>
<dbReference type="InterPro" id="IPR043136">
    <property type="entry name" value="B30.2/SPRY_sf"/>
</dbReference>
<dbReference type="InterPro" id="IPR006595">
    <property type="entry name" value="CTLH_C"/>
</dbReference>
<feature type="domain" description="CTLH" evidence="3">
    <location>
        <begin position="284"/>
        <end position="347"/>
    </location>
</feature>
<dbReference type="GeneID" id="17037604"/>
<accession>I0YML3</accession>
<dbReference type="SMART" id="SM00449">
    <property type="entry name" value="SPRY"/>
    <property type="match status" value="1"/>
</dbReference>
<dbReference type="EMBL" id="AGSI01000018">
    <property type="protein sequence ID" value="EIE19632.1"/>
    <property type="molecule type" value="Genomic_DNA"/>
</dbReference>
<dbReference type="Pfam" id="PF10607">
    <property type="entry name" value="CTLH"/>
    <property type="match status" value="1"/>
</dbReference>
<comment type="caution">
    <text evidence="4">The sequence shown here is derived from an EMBL/GenBank/DDBJ whole genome shotgun (WGS) entry which is preliminary data.</text>
</comment>
<evidence type="ECO:0000313" key="4">
    <source>
        <dbReference type="EMBL" id="EIE19632.1"/>
    </source>
</evidence>
<dbReference type="InterPro" id="IPR001870">
    <property type="entry name" value="B30.2/SPRY"/>
</dbReference>